<dbReference type="PANTHER" id="PTHR43751">
    <property type="entry name" value="SULFATASE"/>
    <property type="match status" value="1"/>
</dbReference>
<dbReference type="Gene3D" id="3.30.1120.10">
    <property type="match status" value="1"/>
</dbReference>
<dbReference type="Pfam" id="PF00884">
    <property type="entry name" value="Sulfatase"/>
    <property type="match status" value="1"/>
</dbReference>
<gene>
    <name evidence="2" type="ORF">FGF67_03125</name>
</gene>
<organism evidence="2 3">
    <name type="scientific">Allotamlana fucoidanivorans</name>
    <dbReference type="NCBI Taxonomy" id="2583814"/>
    <lineage>
        <taxon>Bacteria</taxon>
        <taxon>Pseudomonadati</taxon>
        <taxon>Bacteroidota</taxon>
        <taxon>Flavobacteriia</taxon>
        <taxon>Flavobacteriales</taxon>
        <taxon>Flavobacteriaceae</taxon>
        <taxon>Allotamlana</taxon>
    </lineage>
</organism>
<dbReference type="PROSITE" id="PS51257">
    <property type="entry name" value="PROKAR_LIPOPROTEIN"/>
    <property type="match status" value="1"/>
</dbReference>
<keyword evidence="3" id="KW-1185">Reference proteome</keyword>
<evidence type="ECO:0000313" key="2">
    <source>
        <dbReference type="EMBL" id="TNJ46004.1"/>
    </source>
</evidence>
<dbReference type="Gene3D" id="3.40.720.10">
    <property type="entry name" value="Alkaline Phosphatase, subunit A"/>
    <property type="match status" value="1"/>
</dbReference>
<accession>A0A5C4SNZ8</accession>
<feature type="domain" description="Sulfatase N-terminal" evidence="1">
    <location>
        <begin position="45"/>
        <end position="386"/>
    </location>
</feature>
<dbReference type="InterPro" id="IPR000917">
    <property type="entry name" value="Sulfatase_N"/>
</dbReference>
<dbReference type="InterPro" id="IPR017850">
    <property type="entry name" value="Alkaline_phosphatase_core_sf"/>
</dbReference>
<dbReference type="AlphaFoldDB" id="A0A5C4SNZ8"/>
<comment type="caution">
    <text evidence="2">The sequence shown here is derived from an EMBL/GenBank/DDBJ whole genome shotgun (WGS) entry which is preliminary data.</text>
</comment>
<evidence type="ECO:0000313" key="3">
    <source>
        <dbReference type="Proteomes" id="UP000308713"/>
    </source>
</evidence>
<proteinExistence type="predicted"/>
<protein>
    <submittedName>
        <fullName evidence="2">Arylsulfatase</fullName>
    </submittedName>
</protein>
<dbReference type="OrthoDB" id="9765065at2"/>
<dbReference type="InterPro" id="IPR052701">
    <property type="entry name" value="GAG_Ulvan_Degrading_Sulfatases"/>
</dbReference>
<dbReference type="Proteomes" id="UP000308713">
    <property type="component" value="Unassembled WGS sequence"/>
</dbReference>
<dbReference type="EMBL" id="VDCS01000003">
    <property type="protein sequence ID" value="TNJ46004.1"/>
    <property type="molecule type" value="Genomic_DNA"/>
</dbReference>
<name>A0A5C4SNZ8_9FLAO</name>
<dbReference type="RefSeq" id="WP_139695018.1">
    <property type="nucleotide sequence ID" value="NZ_CP074074.1"/>
</dbReference>
<reference evidence="2 3" key="1">
    <citation type="submission" date="2019-05" db="EMBL/GenBank/DDBJ databases">
        <title>Tamlana fucoidanivorans sp. nov., isolated from the surface of algae collected from Fujian province in China.</title>
        <authorList>
            <person name="Li J."/>
        </authorList>
    </citation>
    <scope>NUCLEOTIDE SEQUENCE [LARGE SCALE GENOMIC DNA]</scope>
    <source>
        <strain evidence="2 3">CW2-9</strain>
    </source>
</reference>
<dbReference type="CDD" id="cd16145">
    <property type="entry name" value="ARS_like"/>
    <property type="match status" value="1"/>
</dbReference>
<dbReference type="SUPFAM" id="SSF53649">
    <property type="entry name" value="Alkaline phosphatase-like"/>
    <property type="match status" value="1"/>
</dbReference>
<dbReference type="PANTHER" id="PTHR43751:SF3">
    <property type="entry name" value="SULFATASE N-TERMINAL DOMAIN-CONTAINING PROTEIN"/>
    <property type="match status" value="1"/>
</dbReference>
<evidence type="ECO:0000259" key="1">
    <source>
        <dbReference type="Pfam" id="PF00884"/>
    </source>
</evidence>
<sequence>MRKNRHLISIGLCVLLLLGCKESSNKSTENSMNTAQSSSENIIKPNIIYILADDLGYGDLGVYGQIKFKTPNIDKLASEGMLFTQHYSGSTVCAPSRSALLTGMHTGHTVVRGNKEMEPEGQYPMPDDTYTLAESLKKAGYTTGAFGKWGLGFPRSEGDPVNQGFDTFFGYNCQRLGHHYYPDHLWSNRDSIVIEGNKGLKKKVYGPDIIHQKTLEFIEKNKKEPFFAYVASIIPHAELAAPDSLMQKYRDKFLPEKEFVGVEFGEAYGDGHYLSQKESHAAFVAMIDLLDQQVGEIMAKVDELGISDNTIVVFTSDNGPHREGGGDPDYFDSNGPLKGTKRDLYEGGVRVPMLVKWPNRIKPGSKSDHISAFWDVFPTFSDIADVNSPDNLDGISFLPTLIGDTKNQKQHEYLYWEFHEKGGRQAVRKDNWKAVKYNVLKNPNAPVELYDLTNDIGETNNVADAHPEVVRQMEAILKEARTPSDVFTFSQETFLNSN</sequence>